<dbReference type="GO" id="GO:0005737">
    <property type="term" value="C:cytoplasm"/>
    <property type="evidence" value="ECO:0007669"/>
    <property type="project" value="TreeGrafter"/>
</dbReference>
<name>A0A9P6C179_9AGAR</name>
<feature type="binding site" evidence="9">
    <location>
        <position position="87"/>
    </location>
    <ligand>
        <name>NAD(+)</name>
        <dbReference type="ChEBI" id="CHEBI:57540"/>
    </ligand>
</feature>
<dbReference type="PROSITE" id="PS00068">
    <property type="entry name" value="MDH"/>
    <property type="match status" value="1"/>
</dbReference>
<dbReference type="AlphaFoldDB" id="A0A9P6C179"/>
<comment type="catalytic activity">
    <reaction evidence="7 11">
        <text>(S)-malate + NAD(+) = oxaloacetate + NADH + H(+)</text>
        <dbReference type="Rhea" id="RHEA:21432"/>
        <dbReference type="ChEBI" id="CHEBI:15378"/>
        <dbReference type="ChEBI" id="CHEBI:15589"/>
        <dbReference type="ChEBI" id="CHEBI:16452"/>
        <dbReference type="ChEBI" id="CHEBI:57540"/>
        <dbReference type="ChEBI" id="CHEBI:57945"/>
        <dbReference type="EC" id="1.1.1.37"/>
    </reaction>
</comment>
<organism evidence="14 15">
    <name type="scientific">Macrolepiota fuliginosa MF-IS2</name>
    <dbReference type="NCBI Taxonomy" id="1400762"/>
    <lineage>
        <taxon>Eukaryota</taxon>
        <taxon>Fungi</taxon>
        <taxon>Dikarya</taxon>
        <taxon>Basidiomycota</taxon>
        <taxon>Agaricomycotina</taxon>
        <taxon>Agaricomycetes</taxon>
        <taxon>Agaricomycetidae</taxon>
        <taxon>Agaricales</taxon>
        <taxon>Agaricineae</taxon>
        <taxon>Agaricaceae</taxon>
        <taxon>Macrolepiota</taxon>
    </lineage>
</organism>
<feature type="binding site" evidence="9">
    <location>
        <begin position="8"/>
        <end position="14"/>
    </location>
    <ligand>
        <name>NAD(+)</name>
        <dbReference type="ChEBI" id="CHEBI:57540"/>
    </ligand>
</feature>
<dbReference type="GO" id="GO:0006099">
    <property type="term" value="P:tricarboxylic acid cycle"/>
    <property type="evidence" value="ECO:0007669"/>
    <property type="project" value="UniProtKB-KW"/>
</dbReference>
<evidence type="ECO:0000256" key="3">
    <source>
        <dbReference type="ARBA" id="ARBA00012995"/>
    </source>
</evidence>
<proteinExistence type="inferred from homology"/>
<evidence type="ECO:0000259" key="13">
    <source>
        <dbReference type="Pfam" id="PF02866"/>
    </source>
</evidence>
<protein>
    <recommendedName>
        <fullName evidence="3 11">Malate dehydrogenase</fullName>
        <ecNumber evidence="3 11">1.1.1.37</ecNumber>
    </recommendedName>
</protein>
<feature type="active site" description="Proton acceptor" evidence="8">
    <location>
        <position position="139"/>
    </location>
</feature>
<dbReference type="FunFam" id="3.90.110.10:FF:000001">
    <property type="entry name" value="Malate dehydrogenase"/>
    <property type="match status" value="1"/>
</dbReference>
<dbReference type="InterPro" id="IPR036291">
    <property type="entry name" value="NAD(P)-bd_dom_sf"/>
</dbReference>
<gene>
    <name evidence="14" type="ORF">P691DRAFT_706765</name>
</gene>
<dbReference type="OrthoDB" id="4069699at2759"/>
<feature type="binding site" evidence="9">
    <location>
        <position position="191"/>
    </location>
    <ligand>
        <name>NAD(+)</name>
        <dbReference type="ChEBI" id="CHEBI:57540"/>
    </ligand>
</feature>
<evidence type="ECO:0000256" key="4">
    <source>
        <dbReference type="ARBA" id="ARBA00022532"/>
    </source>
</evidence>
<dbReference type="SUPFAM" id="SSF51735">
    <property type="entry name" value="NAD(P)-binding Rossmann-fold domains"/>
    <property type="match status" value="1"/>
</dbReference>
<evidence type="ECO:0000256" key="7">
    <source>
        <dbReference type="ARBA" id="ARBA00048313"/>
    </source>
</evidence>
<dbReference type="InterPro" id="IPR001557">
    <property type="entry name" value="L-lactate/malate_DH"/>
</dbReference>
<reference evidence="14" key="1">
    <citation type="submission" date="2020-11" db="EMBL/GenBank/DDBJ databases">
        <authorList>
            <consortium name="DOE Joint Genome Institute"/>
            <person name="Ahrendt S."/>
            <person name="Riley R."/>
            <person name="Andreopoulos W."/>
            <person name="Labutti K."/>
            <person name="Pangilinan J."/>
            <person name="Ruiz-Duenas F.J."/>
            <person name="Barrasa J.M."/>
            <person name="Sanchez-Garcia M."/>
            <person name="Camarero S."/>
            <person name="Miyauchi S."/>
            <person name="Serrano A."/>
            <person name="Linde D."/>
            <person name="Babiker R."/>
            <person name="Drula E."/>
            <person name="Ayuso-Fernandez I."/>
            <person name="Pacheco R."/>
            <person name="Padilla G."/>
            <person name="Ferreira P."/>
            <person name="Barriuso J."/>
            <person name="Kellner H."/>
            <person name="Castanera R."/>
            <person name="Alfaro M."/>
            <person name="Ramirez L."/>
            <person name="Pisabarro A.G."/>
            <person name="Kuo A."/>
            <person name="Tritt A."/>
            <person name="Lipzen A."/>
            <person name="He G."/>
            <person name="Yan M."/>
            <person name="Ng V."/>
            <person name="Cullen D."/>
            <person name="Martin F."/>
            <person name="Rosso M.-N."/>
            <person name="Henrissat B."/>
            <person name="Hibbett D."/>
            <person name="Martinez A.T."/>
            <person name="Grigoriev I.V."/>
        </authorList>
    </citation>
    <scope>NUCLEOTIDE SEQUENCE</scope>
    <source>
        <strain evidence="14">MF-IS2</strain>
    </source>
</reference>
<evidence type="ECO:0000256" key="10">
    <source>
        <dbReference type="RuleBase" id="RU003369"/>
    </source>
</evidence>
<dbReference type="InterPro" id="IPR001236">
    <property type="entry name" value="Lactate/malate_DH_N"/>
</dbReference>
<evidence type="ECO:0000256" key="9">
    <source>
        <dbReference type="PIRSR" id="PIRSR000102-3"/>
    </source>
</evidence>
<keyword evidence="6 9" id="KW-0520">NAD</keyword>
<dbReference type="GO" id="GO:0030060">
    <property type="term" value="F:L-malate dehydrogenase (NAD+) activity"/>
    <property type="evidence" value="ECO:0007669"/>
    <property type="project" value="UniProtKB-EC"/>
</dbReference>
<evidence type="ECO:0000256" key="8">
    <source>
        <dbReference type="PIRSR" id="PIRSR000102-1"/>
    </source>
</evidence>
<evidence type="ECO:0000259" key="12">
    <source>
        <dbReference type="Pfam" id="PF00056"/>
    </source>
</evidence>
<keyword evidence="5 10" id="KW-0560">Oxidoreductase</keyword>
<evidence type="ECO:0000256" key="1">
    <source>
        <dbReference type="ARBA" id="ARBA00008824"/>
    </source>
</evidence>
<comment type="caution">
    <text evidence="14">The sequence shown here is derived from an EMBL/GenBank/DDBJ whole genome shotgun (WGS) entry which is preliminary data.</text>
</comment>
<dbReference type="InterPro" id="IPR015955">
    <property type="entry name" value="Lactate_DH/Glyco_Ohase_4_C"/>
</dbReference>
<sequence>MVKAVVLGTASGIGQPLSLLLKANSLVDELSFYDIIATPSVAADLSHISTPTKVEGCLPENDGLAKTLKGADIVVIPAGLPRKPVKNTSIVRDLATGVALSSVFGVTTLDVVRASTFVAEKRGDLTLAKEVIAPVVSGHSGATIIPLLSQASHTLPSISTEEYDALVKRIQFGGDEVVQAKQGAGSATLSMAYAGAEFATKVLRAIKGEKGIVALTYVSLAADPHGAALLTKELGEEIVYFSANVTLGTEGVIKISPLGNITPGEKELVKAALPELAKN</sequence>
<evidence type="ECO:0000256" key="11">
    <source>
        <dbReference type="RuleBase" id="RU003405"/>
    </source>
</evidence>
<keyword evidence="15" id="KW-1185">Reference proteome</keyword>
<comment type="similarity">
    <text evidence="1">Belongs to the LDH/MDH superfamily. MDH type 1 family.</text>
</comment>
<dbReference type="PIRSF" id="PIRSF000102">
    <property type="entry name" value="Lac_mal_DH"/>
    <property type="match status" value="1"/>
</dbReference>
<dbReference type="EMBL" id="MU151199">
    <property type="protein sequence ID" value="KAF9447442.1"/>
    <property type="molecule type" value="Genomic_DNA"/>
</dbReference>
<dbReference type="PANTHER" id="PTHR11540:SF16">
    <property type="entry name" value="MALATE DEHYDROGENASE, MITOCHONDRIAL"/>
    <property type="match status" value="1"/>
</dbReference>
<dbReference type="EC" id="1.1.1.37" evidence="3 11"/>
<dbReference type="Gene3D" id="3.90.110.10">
    <property type="entry name" value="Lactate dehydrogenase/glycoside hydrolase, family 4, C-terminal"/>
    <property type="match status" value="1"/>
</dbReference>
<evidence type="ECO:0000256" key="5">
    <source>
        <dbReference type="ARBA" id="ARBA00023002"/>
    </source>
</evidence>
<dbReference type="PANTHER" id="PTHR11540">
    <property type="entry name" value="MALATE AND LACTATE DEHYDROGENASE"/>
    <property type="match status" value="1"/>
</dbReference>
<evidence type="ECO:0000313" key="14">
    <source>
        <dbReference type="EMBL" id="KAF9447442.1"/>
    </source>
</evidence>
<dbReference type="SUPFAM" id="SSF56327">
    <property type="entry name" value="LDH C-terminal domain-like"/>
    <property type="match status" value="1"/>
</dbReference>
<dbReference type="InterPro" id="IPR001252">
    <property type="entry name" value="Malate_DH_AS"/>
</dbReference>
<evidence type="ECO:0000313" key="15">
    <source>
        <dbReference type="Proteomes" id="UP000807342"/>
    </source>
</evidence>
<comment type="subunit">
    <text evidence="2">Homodimer.</text>
</comment>
<feature type="domain" description="Lactate/malate dehydrogenase N-terminal" evidence="12">
    <location>
        <begin position="3"/>
        <end position="84"/>
    </location>
</feature>
<dbReference type="InterPro" id="IPR022383">
    <property type="entry name" value="Lactate/malate_DH_C"/>
</dbReference>
<feature type="domain" description="Lactate/malate dehydrogenase C-terminal" evidence="13">
    <location>
        <begin position="107"/>
        <end position="279"/>
    </location>
</feature>
<dbReference type="Proteomes" id="UP000807342">
    <property type="component" value="Unassembled WGS sequence"/>
</dbReference>
<dbReference type="Pfam" id="PF00056">
    <property type="entry name" value="Ldh_1_N"/>
    <property type="match status" value="1"/>
</dbReference>
<accession>A0A9P6C179</accession>
<evidence type="ECO:0000256" key="2">
    <source>
        <dbReference type="ARBA" id="ARBA00011738"/>
    </source>
</evidence>
<dbReference type="Pfam" id="PF02866">
    <property type="entry name" value="Ldh_1_C"/>
    <property type="match status" value="1"/>
</dbReference>
<feature type="non-terminal residue" evidence="14">
    <location>
        <position position="279"/>
    </location>
</feature>
<dbReference type="GO" id="GO:0006108">
    <property type="term" value="P:malate metabolic process"/>
    <property type="evidence" value="ECO:0007669"/>
    <property type="project" value="InterPro"/>
</dbReference>
<feature type="binding site" evidence="9">
    <location>
        <position position="34"/>
    </location>
    <ligand>
        <name>NAD(+)</name>
        <dbReference type="ChEBI" id="CHEBI:57540"/>
    </ligand>
</feature>
<keyword evidence="4 11" id="KW-0816">Tricarboxylic acid cycle</keyword>
<dbReference type="Gene3D" id="3.40.50.720">
    <property type="entry name" value="NAD(P)-binding Rossmann-like Domain"/>
    <property type="match status" value="1"/>
</dbReference>
<evidence type="ECO:0000256" key="6">
    <source>
        <dbReference type="ARBA" id="ARBA00023027"/>
    </source>
</evidence>